<dbReference type="EMBL" id="FZOG01000001">
    <property type="protein sequence ID" value="SNR79224.1"/>
    <property type="molecule type" value="Genomic_DNA"/>
</dbReference>
<protein>
    <submittedName>
        <fullName evidence="1">Uncharacterized protein</fullName>
    </submittedName>
</protein>
<keyword evidence="2" id="KW-1185">Reference proteome</keyword>
<sequence>MFQCSPANGNTNTAPIIDCRPLPLWRPSAAKRNSTSRCFGAWGHILISPYYLASPLDIEAWEVIETLEQYVLYDEFAERIEYALQLLEEGQRHWQEHQSPDGEWSEISIMVVSEVRRLSYNISQKLQISDLDIAACIRSTVGISSESNVSNSQCMAALAIDRACRAIETLGKWLADFQQEFHTTSPETLDAIARESPDDFEALINEPRREWAQVEMETRENTAEILGNARHYLILAAVYALPILSDEDKTKISTAARSRGLRSAELRRRAVTERNDAICAKAHTLRKNGVAEKDLVGMIAHTATAEKESGGVKLSKKQIRNILRAGGALDPDLDLTWPPDCIRLDPPF</sequence>
<evidence type="ECO:0000313" key="2">
    <source>
        <dbReference type="Proteomes" id="UP000242915"/>
    </source>
</evidence>
<proteinExistence type="predicted"/>
<dbReference type="AlphaFoldDB" id="A0A238Z955"/>
<reference evidence="2" key="1">
    <citation type="submission" date="2017-06" db="EMBL/GenBank/DDBJ databases">
        <authorList>
            <person name="Varghese N."/>
            <person name="Submissions S."/>
        </authorList>
    </citation>
    <scope>NUCLEOTIDE SEQUENCE [LARGE SCALE GENOMIC DNA]</scope>
    <source>
        <strain evidence="2">CIP 108523</strain>
    </source>
</reference>
<evidence type="ECO:0000313" key="1">
    <source>
        <dbReference type="EMBL" id="SNR79224.1"/>
    </source>
</evidence>
<accession>A0A238Z955</accession>
<organism evidence="1 2">
    <name type="scientific">Pseudomonas segetis</name>
    <dbReference type="NCBI Taxonomy" id="298908"/>
    <lineage>
        <taxon>Bacteria</taxon>
        <taxon>Pseudomonadati</taxon>
        <taxon>Pseudomonadota</taxon>
        <taxon>Gammaproteobacteria</taxon>
        <taxon>Pseudomonadales</taxon>
        <taxon>Pseudomonadaceae</taxon>
        <taxon>Pseudomonas</taxon>
    </lineage>
</organism>
<gene>
    <name evidence="1" type="ORF">SAMN05216255_0205</name>
</gene>
<name>A0A238Z955_9PSED</name>
<dbReference type="Proteomes" id="UP000242915">
    <property type="component" value="Unassembled WGS sequence"/>
</dbReference>